<dbReference type="InterPro" id="IPR053861">
    <property type="entry name" value="Phage_Mu_Gp45_N"/>
</dbReference>
<feature type="domain" description="Bacteriophage Mu Gp45 N-terminal" evidence="1">
    <location>
        <begin position="25"/>
        <end position="89"/>
    </location>
</feature>
<evidence type="ECO:0000313" key="2">
    <source>
        <dbReference type="EMBL" id="RDB36737.1"/>
    </source>
</evidence>
<dbReference type="Proteomes" id="UP000253934">
    <property type="component" value="Unassembled WGS sequence"/>
</dbReference>
<reference evidence="2" key="1">
    <citation type="submission" date="2018-04" db="EMBL/GenBank/DDBJ databases">
        <title>Draft genome sequence of the Candidatus Spirobacillus cienkowskii, a pathogen of freshwater Daphnia species, reconstructed from hemolymph metagenomic reads.</title>
        <authorList>
            <person name="Bresciani L."/>
            <person name="Lemos L.N."/>
            <person name="Wale N."/>
            <person name="Lin J.Y."/>
            <person name="Fernandes G.R."/>
            <person name="Duffy M.A."/>
            <person name="Rodrigues J.M."/>
        </authorList>
    </citation>
    <scope>NUCLEOTIDE SEQUENCE [LARGE SCALE GENOMIC DNA]</scope>
    <source>
        <strain evidence="2">Binning01</strain>
    </source>
</reference>
<dbReference type="NCBIfam" id="TIGR01644">
    <property type="entry name" value="phage_P2_V"/>
    <property type="match status" value="1"/>
</dbReference>
<gene>
    <name evidence="2" type="ORF">DCC88_03525</name>
</gene>
<protein>
    <submittedName>
        <fullName evidence="2">Phage baseplate assembly protein V</fullName>
    </submittedName>
</protein>
<feature type="non-terminal residue" evidence="2">
    <location>
        <position position="134"/>
    </location>
</feature>
<dbReference type="AlphaFoldDB" id="A0A369KV77"/>
<name>A0A369KV77_9BACT</name>
<sequence>MSRYLIEMLVNPIVNKINLMFSQCVIKIVTDKNKTQTIQTELQDGEVREKVERWQEYGFTCNPPSNSEALCLFLGGERDRGFIIATENKNYRILNLKEGEVCLYTHEKDKIHFQNENKLLIQTKEFSIEDKKHI</sequence>
<evidence type="ECO:0000259" key="1">
    <source>
        <dbReference type="Pfam" id="PF06890"/>
    </source>
</evidence>
<dbReference type="InterPro" id="IPR013046">
    <property type="entry name" value="GpV/Gp45"/>
</dbReference>
<keyword evidence="3" id="KW-1185">Reference proteome</keyword>
<comment type="caution">
    <text evidence="2">The sequence shown here is derived from an EMBL/GenBank/DDBJ whole genome shotgun (WGS) entry which is preliminary data.</text>
</comment>
<accession>A0A369KV77</accession>
<evidence type="ECO:0000313" key="3">
    <source>
        <dbReference type="Proteomes" id="UP000253934"/>
    </source>
</evidence>
<dbReference type="EMBL" id="QOVW01000032">
    <property type="protein sequence ID" value="RDB36737.1"/>
    <property type="molecule type" value="Genomic_DNA"/>
</dbReference>
<proteinExistence type="predicted"/>
<dbReference type="Pfam" id="PF06890">
    <property type="entry name" value="Phage_Mu_Gp45"/>
    <property type="match status" value="1"/>
</dbReference>
<organism evidence="2 3">
    <name type="scientific">Spirobacillus cienkowskii</name>
    <dbReference type="NCBI Taxonomy" id="495820"/>
    <lineage>
        <taxon>Bacteria</taxon>
        <taxon>Pseudomonadati</taxon>
        <taxon>Bdellovibrionota</taxon>
        <taxon>Oligoflexia</taxon>
        <taxon>Silvanigrellales</taxon>
        <taxon>Spirobacillus</taxon>
    </lineage>
</organism>